<dbReference type="EMBL" id="JBHSDC010000031">
    <property type="protein sequence ID" value="MFC4233565.1"/>
    <property type="molecule type" value="Genomic_DNA"/>
</dbReference>
<name>A0ABV8Q1Y2_9BACT</name>
<protein>
    <submittedName>
        <fullName evidence="5">1-aminocyclopropane-1-carboxylate deaminase/D-cysteine desulfhydrase</fullName>
    </submittedName>
</protein>
<dbReference type="InterPro" id="IPR027278">
    <property type="entry name" value="ACCD_DCysDesulf"/>
</dbReference>
<evidence type="ECO:0000256" key="2">
    <source>
        <dbReference type="ARBA" id="ARBA00008639"/>
    </source>
</evidence>
<dbReference type="Proteomes" id="UP001595906">
    <property type="component" value="Unassembled WGS sequence"/>
</dbReference>
<organism evidence="5 6">
    <name type="scientific">Parasediminibacterium paludis</name>
    <dbReference type="NCBI Taxonomy" id="908966"/>
    <lineage>
        <taxon>Bacteria</taxon>
        <taxon>Pseudomonadati</taxon>
        <taxon>Bacteroidota</taxon>
        <taxon>Chitinophagia</taxon>
        <taxon>Chitinophagales</taxon>
        <taxon>Chitinophagaceae</taxon>
        <taxon>Parasediminibacterium</taxon>
    </lineage>
</organism>
<dbReference type="InterPro" id="IPR036052">
    <property type="entry name" value="TrpB-like_PALP_sf"/>
</dbReference>
<evidence type="ECO:0000259" key="4">
    <source>
        <dbReference type="Pfam" id="PF00291"/>
    </source>
</evidence>
<keyword evidence="6" id="KW-1185">Reference proteome</keyword>
<gene>
    <name evidence="5" type="ORF">ACFOW1_16810</name>
</gene>
<dbReference type="PIRSF" id="PIRSF006278">
    <property type="entry name" value="ACCD_DCysDesulf"/>
    <property type="match status" value="1"/>
</dbReference>
<evidence type="ECO:0000256" key="1">
    <source>
        <dbReference type="ARBA" id="ARBA00001933"/>
    </source>
</evidence>
<reference evidence="6" key="1">
    <citation type="journal article" date="2019" name="Int. J. Syst. Evol. Microbiol.">
        <title>The Global Catalogue of Microorganisms (GCM) 10K type strain sequencing project: providing services to taxonomists for standard genome sequencing and annotation.</title>
        <authorList>
            <consortium name="The Broad Institute Genomics Platform"/>
            <consortium name="The Broad Institute Genome Sequencing Center for Infectious Disease"/>
            <person name="Wu L."/>
            <person name="Ma J."/>
        </authorList>
    </citation>
    <scope>NUCLEOTIDE SEQUENCE [LARGE SCALE GENOMIC DNA]</scope>
    <source>
        <strain evidence="6">CECT 8010</strain>
    </source>
</reference>
<proteinExistence type="inferred from homology"/>
<dbReference type="SUPFAM" id="SSF53686">
    <property type="entry name" value="Tryptophan synthase beta subunit-like PLP-dependent enzymes"/>
    <property type="match status" value="1"/>
</dbReference>
<evidence type="ECO:0000256" key="3">
    <source>
        <dbReference type="ARBA" id="ARBA00022898"/>
    </source>
</evidence>
<dbReference type="InterPro" id="IPR001926">
    <property type="entry name" value="TrpB-like_PALP"/>
</dbReference>
<evidence type="ECO:0000313" key="6">
    <source>
        <dbReference type="Proteomes" id="UP001595906"/>
    </source>
</evidence>
<keyword evidence="3" id="KW-0663">Pyridoxal phosphate</keyword>
<dbReference type="Gene3D" id="3.40.50.1100">
    <property type="match status" value="2"/>
</dbReference>
<comment type="cofactor">
    <cofactor evidence="1">
        <name>pyridoxal 5'-phosphate</name>
        <dbReference type="ChEBI" id="CHEBI:597326"/>
    </cofactor>
</comment>
<dbReference type="RefSeq" id="WP_379015905.1">
    <property type="nucleotide sequence ID" value="NZ_JBHSDC010000031.1"/>
</dbReference>
<dbReference type="PANTHER" id="PTHR43780">
    <property type="entry name" value="1-AMINOCYCLOPROPANE-1-CARBOXYLATE DEAMINASE-RELATED"/>
    <property type="match status" value="1"/>
</dbReference>
<comment type="caution">
    <text evidence="5">The sequence shown here is derived from an EMBL/GenBank/DDBJ whole genome shotgun (WGS) entry which is preliminary data.</text>
</comment>
<accession>A0ABV8Q1Y2</accession>
<dbReference type="Pfam" id="PF00291">
    <property type="entry name" value="PALP"/>
    <property type="match status" value="1"/>
</dbReference>
<feature type="domain" description="Tryptophan synthase beta chain-like PALP" evidence="4">
    <location>
        <begin position="29"/>
        <end position="282"/>
    </location>
</feature>
<sequence length="298" mass="33234">MQAICYDKVYVQSISLISTSKNITLDVLRLDKLHEVISGNKWFKLQLQIKACKQANKTTIATFGGAYSNHIVATAYACKLEGLQSVGIIRGDEPKQMNHTLQQAQSLGMQLLFVSRSDFSNKEQLKQSFHQDNWYWINEGGYAILGAEGVTDMYHWIDKSYTHVACATGTGTMMAGLIKGAAPHQQVIGITALKGHDSLQEEISHLLTPKETEKPFTIFNAYHFGGYAKHPKTLLDWMNYLYNTYQLPTDIVYTSKMLYGVFNLIESGYFADGSKIMAIHSGGLQGNLSLPKDSLVFA</sequence>
<comment type="similarity">
    <text evidence="2">Belongs to the ACC deaminase/D-cysteine desulfhydrase family.</text>
</comment>
<dbReference type="PANTHER" id="PTHR43780:SF2">
    <property type="entry name" value="1-AMINOCYCLOPROPANE-1-CARBOXYLATE DEAMINASE-RELATED"/>
    <property type="match status" value="1"/>
</dbReference>
<evidence type="ECO:0000313" key="5">
    <source>
        <dbReference type="EMBL" id="MFC4233565.1"/>
    </source>
</evidence>